<proteinExistence type="predicted"/>
<gene>
    <name evidence="1" type="ORF">GCM10011532_14050</name>
</gene>
<protein>
    <submittedName>
        <fullName evidence="1">Uncharacterized protein</fullName>
    </submittedName>
</protein>
<dbReference type="Proteomes" id="UP000605733">
    <property type="component" value="Unassembled WGS sequence"/>
</dbReference>
<dbReference type="EMBL" id="BMIX01000002">
    <property type="protein sequence ID" value="GGG31765.1"/>
    <property type="molecule type" value="Genomic_DNA"/>
</dbReference>
<organism evidence="1 2">
    <name type="scientific">Christiangramia forsetii</name>
    <dbReference type="NCBI Taxonomy" id="411153"/>
    <lineage>
        <taxon>Bacteria</taxon>
        <taxon>Pseudomonadati</taxon>
        <taxon>Bacteroidota</taxon>
        <taxon>Flavobacteriia</taxon>
        <taxon>Flavobacteriales</taxon>
        <taxon>Flavobacteriaceae</taxon>
        <taxon>Christiangramia</taxon>
    </lineage>
</organism>
<keyword evidence="2" id="KW-1185">Reference proteome</keyword>
<comment type="caution">
    <text evidence="1">The sequence shown here is derived from an EMBL/GenBank/DDBJ whole genome shotgun (WGS) entry which is preliminary data.</text>
</comment>
<evidence type="ECO:0000313" key="1">
    <source>
        <dbReference type="EMBL" id="GGG31765.1"/>
    </source>
</evidence>
<sequence>MHKRPRIQKPIIKDSIFEKVDDNEAFKPNCASENARLLYKYNEFEVELWIDKHYHSRRIHGDDYGKREGIEEQEVQELIVFSFKYLVDIFLRFPKFKFINFFENGKIPTKDRVILKQTKEDGTLNVVVEIHFLETSKYEVTVVTAMQVDDFNVGDGQYVLSITEENAILRRSVNKDLRELYRIKL</sequence>
<evidence type="ECO:0000313" key="2">
    <source>
        <dbReference type="Proteomes" id="UP000605733"/>
    </source>
</evidence>
<name>A0ABQ1WHZ3_9FLAO</name>
<dbReference type="RefSeq" id="WP_041250156.1">
    <property type="nucleotide sequence ID" value="NZ_BMIX01000002.1"/>
</dbReference>
<reference evidence="2" key="1">
    <citation type="journal article" date="2019" name="Int. J. Syst. Evol. Microbiol.">
        <title>The Global Catalogue of Microorganisms (GCM) 10K type strain sequencing project: providing services to taxonomists for standard genome sequencing and annotation.</title>
        <authorList>
            <consortium name="The Broad Institute Genomics Platform"/>
            <consortium name="The Broad Institute Genome Sequencing Center for Infectious Disease"/>
            <person name="Wu L."/>
            <person name="Ma J."/>
        </authorList>
    </citation>
    <scope>NUCLEOTIDE SEQUENCE [LARGE SCALE GENOMIC DNA]</scope>
    <source>
        <strain evidence="2">CGMCC 1.15422</strain>
    </source>
</reference>
<accession>A0ABQ1WHZ3</accession>